<organism evidence="1">
    <name type="scientific">Borely moumouvirus</name>
    <dbReference type="NCBI Taxonomy" id="2712067"/>
    <lineage>
        <taxon>Viruses</taxon>
        <taxon>Varidnaviria</taxon>
        <taxon>Bamfordvirae</taxon>
        <taxon>Nucleocytoviricota</taxon>
        <taxon>Megaviricetes</taxon>
        <taxon>Imitervirales</taxon>
        <taxon>Mimiviridae</taxon>
        <taxon>Megamimivirinae</taxon>
        <taxon>Moumouvirus</taxon>
    </lineage>
</organism>
<accession>A0A6G6ADT5</accession>
<proteinExistence type="predicted"/>
<dbReference type="InterPro" id="IPR036770">
    <property type="entry name" value="Ankyrin_rpt-contain_sf"/>
</dbReference>
<dbReference type="EMBL" id="MN175499">
    <property type="protein sequence ID" value="QID06556.1"/>
    <property type="molecule type" value="Genomic_DNA"/>
</dbReference>
<evidence type="ECO:0000313" key="1">
    <source>
        <dbReference type="EMBL" id="QID06556.1"/>
    </source>
</evidence>
<reference evidence="1" key="1">
    <citation type="submission" date="2019-07" db="EMBL/GenBank/DDBJ databases">
        <title>The discovery of a new lineage B mimivirus raises questions about particles surface fibrils.</title>
        <authorList>
            <person name="Silva L.K.S."/>
            <person name="Rodrigues R.A.L."/>
            <person name="Andrade A.C.S.P."/>
            <person name="Hikida H."/>
            <person name="Andreani J."/>
            <person name="Levasseur A."/>
            <person name="La Scola B."/>
            <person name="Abrahao J.S."/>
        </authorList>
    </citation>
    <scope>NUCLEOTIDE SEQUENCE</scope>
    <source>
        <strain evidence="1">B60</strain>
    </source>
</reference>
<name>A0A6G6ADT5_9VIRU</name>
<dbReference type="Gene3D" id="1.25.40.20">
    <property type="entry name" value="Ankyrin repeat-containing domain"/>
    <property type="match status" value="1"/>
</dbReference>
<sequence>MQIEEFQNNKFYTLLDSDLKFLDFQFKEGLNIQEKFYPPSNMEKNRIVFVNSKDVMTLFSAMIYEGSYTRSIYGDLITTKYVAELIIPFNNPDFQYIKNSFLSCVNMAYLGKYYPIDSLITYENLISCGCKIRIDDIVKIAGVRKFKSLLEEIAKNSNNIRESVLLFTILLQCDYDDIIENIIQKNIKYADIVARNLCRYPAKVYLVDKLLNVYGVNHKILILEAVSSENIELLEYLISKGIDIEKTFYTACDNKNFKSMKYLITKGVDPLIQLSKLNLIPNKSYKDKSIISSLKIYLGIEDKSEESKAQELDIVAIKKQIIELKKQVELLESLIKN</sequence>
<protein>
    <submittedName>
        <fullName evidence="1">Ankyrin repeat-containing protein</fullName>
    </submittedName>
</protein>
<dbReference type="SUPFAM" id="SSF48403">
    <property type="entry name" value="Ankyrin repeat"/>
    <property type="match status" value="1"/>
</dbReference>